<evidence type="ECO:0000313" key="3">
    <source>
        <dbReference type="Proteomes" id="UP000199555"/>
    </source>
</evidence>
<evidence type="ECO:0008006" key="4">
    <source>
        <dbReference type="Google" id="ProtNLM"/>
    </source>
</evidence>
<evidence type="ECO:0000313" key="2">
    <source>
        <dbReference type="EMBL" id="SDK79863.1"/>
    </source>
</evidence>
<feature type="compositionally biased region" description="Pro residues" evidence="1">
    <location>
        <begin position="112"/>
        <end position="124"/>
    </location>
</feature>
<dbReference type="Proteomes" id="UP000199555">
    <property type="component" value="Unassembled WGS sequence"/>
</dbReference>
<keyword evidence="3" id="KW-1185">Reference proteome</keyword>
<dbReference type="EMBL" id="FNGE01000003">
    <property type="protein sequence ID" value="SDK79863.1"/>
    <property type="molecule type" value="Genomic_DNA"/>
</dbReference>
<accession>A0A1G9EUV6</accession>
<organism evidence="2 3">
    <name type="scientific">Paracoccus chinensis</name>
    <dbReference type="NCBI Taxonomy" id="525640"/>
    <lineage>
        <taxon>Bacteria</taxon>
        <taxon>Pseudomonadati</taxon>
        <taxon>Pseudomonadota</taxon>
        <taxon>Alphaproteobacteria</taxon>
        <taxon>Rhodobacterales</taxon>
        <taxon>Paracoccaceae</taxon>
        <taxon>Paracoccus</taxon>
    </lineage>
</organism>
<proteinExistence type="predicted"/>
<evidence type="ECO:0000256" key="1">
    <source>
        <dbReference type="SAM" id="MobiDB-lite"/>
    </source>
</evidence>
<reference evidence="3" key="1">
    <citation type="submission" date="2016-10" db="EMBL/GenBank/DDBJ databases">
        <authorList>
            <person name="Varghese N."/>
            <person name="Submissions S."/>
        </authorList>
    </citation>
    <scope>NUCLEOTIDE SEQUENCE [LARGE SCALE GENOMIC DNA]</scope>
    <source>
        <strain evidence="3">CGMCC 1.7655</strain>
    </source>
</reference>
<sequence>MQAYEYTVLPAPNRGEKVRGARSGAERFAHALTMEMNRMAQAGWEYVRAETLPCEERSGLTSRTTVYHNVLVFRRALAPAYPQHEWAAAQRPLAASHEAGPALRPLAAAQPAPEPAPGSEPPSDWPDGDPAEATLPEPARTEAARVDDYDEPGFDPDRTEGPAEPPPFVQRPPLAAQRPEPKAGGIFSEPMPGSTTRLGPAER</sequence>
<dbReference type="AlphaFoldDB" id="A0A1G9EUV6"/>
<name>A0A1G9EUV6_9RHOB</name>
<dbReference type="RefSeq" id="WP_245688676.1">
    <property type="nucleotide sequence ID" value="NZ_FNGE01000003.1"/>
</dbReference>
<feature type="region of interest" description="Disordered" evidence="1">
    <location>
        <begin position="108"/>
        <end position="203"/>
    </location>
</feature>
<dbReference type="STRING" id="525640.SAMN04487971_103136"/>
<gene>
    <name evidence="2" type="ORF">SAMN04487971_103136</name>
</gene>
<protein>
    <recommendedName>
        <fullName evidence="4">DUF4177 domain-containing protein</fullName>
    </recommendedName>
</protein>